<organism evidence="1 2">
    <name type="scientific">Protea cynaroides</name>
    <dbReference type="NCBI Taxonomy" id="273540"/>
    <lineage>
        <taxon>Eukaryota</taxon>
        <taxon>Viridiplantae</taxon>
        <taxon>Streptophyta</taxon>
        <taxon>Embryophyta</taxon>
        <taxon>Tracheophyta</taxon>
        <taxon>Spermatophyta</taxon>
        <taxon>Magnoliopsida</taxon>
        <taxon>Proteales</taxon>
        <taxon>Proteaceae</taxon>
        <taxon>Protea</taxon>
    </lineage>
</organism>
<proteinExistence type="predicted"/>
<comment type="caution">
    <text evidence="1">The sequence shown here is derived from an EMBL/GenBank/DDBJ whole genome shotgun (WGS) entry which is preliminary data.</text>
</comment>
<protein>
    <submittedName>
        <fullName evidence="1">Uncharacterized protein</fullName>
    </submittedName>
</protein>
<dbReference type="AlphaFoldDB" id="A0A9Q0KV25"/>
<dbReference type="Proteomes" id="UP001141806">
    <property type="component" value="Unassembled WGS sequence"/>
</dbReference>
<name>A0A9Q0KV25_9MAGN</name>
<gene>
    <name evidence="1" type="ORF">NE237_002012</name>
</gene>
<evidence type="ECO:0000313" key="2">
    <source>
        <dbReference type="Proteomes" id="UP001141806"/>
    </source>
</evidence>
<dbReference type="EMBL" id="JAMYWD010000003">
    <property type="protein sequence ID" value="KAJ4976906.1"/>
    <property type="molecule type" value="Genomic_DNA"/>
</dbReference>
<evidence type="ECO:0000313" key="1">
    <source>
        <dbReference type="EMBL" id="KAJ4976906.1"/>
    </source>
</evidence>
<keyword evidence="2" id="KW-1185">Reference proteome</keyword>
<accession>A0A9Q0KV25</accession>
<reference evidence="1" key="1">
    <citation type="journal article" date="2023" name="Plant J.">
        <title>The genome of the king protea, Protea cynaroides.</title>
        <authorList>
            <person name="Chang J."/>
            <person name="Duong T.A."/>
            <person name="Schoeman C."/>
            <person name="Ma X."/>
            <person name="Roodt D."/>
            <person name="Barker N."/>
            <person name="Li Z."/>
            <person name="Van de Peer Y."/>
            <person name="Mizrachi E."/>
        </authorList>
    </citation>
    <scope>NUCLEOTIDE SEQUENCE</scope>
    <source>
        <tissue evidence="1">Young leaves</tissue>
    </source>
</reference>
<sequence>MTINGHEQRLAMVNNNDDDLVRRRRLRHARFSGSQEAPADLEAITPLQQPELAPLKDYIINLSLSPPTQEWTIGYSLTRASSGRFITLLLKLLLGKLSLVSRCEHLQYFMQR</sequence>